<evidence type="ECO:0000313" key="4">
    <source>
        <dbReference type="Proteomes" id="UP000184339"/>
    </source>
</evidence>
<keyword evidence="4" id="KW-1185">Reference proteome</keyword>
<dbReference type="Gene3D" id="3.40.720.10">
    <property type="entry name" value="Alkaline Phosphatase, subunit A"/>
    <property type="match status" value="1"/>
</dbReference>
<organism evidence="3 4">
    <name type="scientific">Duganella sacchari</name>
    <dbReference type="NCBI Taxonomy" id="551987"/>
    <lineage>
        <taxon>Bacteria</taxon>
        <taxon>Pseudomonadati</taxon>
        <taxon>Pseudomonadota</taxon>
        <taxon>Betaproteobacteria</taxon>
        <taxon>Burkholderiales</taxon>
        <taxon>Oxalobacteraceae</taxon>
        <taxon>Telluria group</taxon>
        <taxon>Duganella</taxon>
    </lineage>
</organism>
<dbReference type="InterPro" id="IPR007312">
    <property type="entry name" value="Phosphoesterase"/>
</dbReference>
<dbReference type="GO" id="GO:0016788">
    <property type="term" value="F:hydrolase activity, acting on ester bonds"/>
    <property type="evidence" value="ECO:0007669"/>
    <property type="project" value="InterPro"/>
</dbReference>
<name>A0A1M7R9G3_9BURK</name>
<dbReference type="PANTHER" id="PTHR31956:SF8">
    <property type="entry name" value="ACID PHOSPHATASE PHOA (AFU_ORTHOLOGUE AFUA_1G03570)"/>
    <property type="match status" value="1"/>
</dbReference>
<evidence type="ECO:0000256" key="2">
    <source>
        <dbReference type="SAM" id="SignalP"/>
    </source>
</evidence>
<dbReference type="GO" id="GO:0009395">
    <property type="term" value="P:phospholipid catabolic process"/>
    <property type="evidence" value="ECO:0007669"/>
    <property type="project" value="TreeGrafter"/>
</dbReference>
<evidence type="ECO:0000313" key="3">
    <source>
        <dbReference type="EMBL" id="SHN42964.1"/>
    </source>
</evidence>
<dbReference type="Proteomes" id="UP000184339">
    <property type="component" value="Unassembled WGS sequence"/>
</dbReference>
<keyword evidence="2" id="KW-0732">Signal</keyword>
<dbReference type="EMBL" id="FRCX01000015">
    <property type="protein sequence ID" value="SHN42964.1"/>
    <property type="molecule type" value="Genomic_DNA"/>
</dbReference>
<dbReference type="AlphaFoldDB" id="A0A1M7R9G3"/>
<reference evidence="4" key="1">
    <citation type="submission" date="2016-11" db="EMBL/GenBank/DDBJ databases">
        <authorList>
            <person name="Varghese N."/>
            <person name="Submissions S."/>
        </authorList>
    </citation>
    <scope>NUCLEOTIDE SEQUENCE [LARGE SCALE GENOMIC DNA]</scope>
    <source>
        <strain evidence="4">Sac-22</strain>
    </source>
</reference>
<accession>A0A1M7R9G3</accession>
<dbReference type="OrthoDB" id="9770871at2"/>
<protein>
    <submittedName>
        <fullName evidence="3">Phosphoesterase family protein</fullName>
    </submittedName>
</protein>
<gene>
    <name evidence="3" type="ORF">SAMN05192549_115123</name>
</gene>
<evidence type="ECO:0000256" key="1">
    <source>
        <dbReference type="ARBA" id="ARBA00022801"/>
    </source>
</evidence>
<dbReference type="PANTHER" id="PTHR31956">
    <property type="entry name" value="NON-SPECIFIC PHOSPHOLIPASE C4-RELATED"/>
    <property type="match status" value="1"/>
</dbReference>
<sequence length="717" mass="75633">MLKISLISGAVAGAVLSLAAPAFAAATPVAIRGVVSGTEFTPPVIANSPGASAASRVAASLYQSAKVCLDANDNGVCDAGETSVLTKADGSFLLAARSTGPLLAEISTTSLNNGKAVTQRMVLRAPADQVSAALINPLVPARVAISPLTTEVARIMDDDRISFESAKNNLATRLNVSADTILSDTTGASAEVLKESVLLSSRFAFAAKMVDRHDVSPAALAVDPNATGPAITMKEAQLTAMNLEGIPRYDHVFLIVLENKATSSIKGSKYAPRINAYLNAGNQFTSYYSTGNPSEPNRLAIASADDFGITDDSAFNCYPSGTTAANAIEDLPLPPGVNACSNTTNHNIKGKQNLFTALTSKGMSWRVYSESKNPGADWRKDGTADSTIVAPDYLYTADEPVGAIGTPGLQVRLASALYAAKHNGSVFFQNVRSSPEFLANNRTMGGGQWDEALKAIAPAGWNADQFGDDLASGDVGQLNILEPDQCDDMHGVTLVGTMPGSSATKAASDCSGNALIYRGDKYTDYLIKKIQASPLWNNPHKRVAIVMMFDEGTATSGFNSCCGWNTNGSPLALGPLVKNADGTVSNEVITNYKQGNKGHGTSTFGVLNNQSAAPKGVVDSDAYSHISLVRTLQDMFQLADPSDDWSYMNRSKYSQKFIAANILNLPEYAGSADAHFDAVRPMNHTYVIPAGYVQKNGYPTIKQVGPDVDQRNGWALK</sequence>
<proteinExistence type="predicted"/>
<dbReference type="STRING" id="551987.SAMN05192549_115123"/>
<dbReference type="RefSeq" id="WP_072789125.1">
    <property type="nucleotide sequence ID" value="NZ_FRCX01000015.1"/>
</dbReference>
<dbReference type="InterPro" id="IPR017850">
    <property type="entry name" value="Alkaline_phosphatase_core_sf"/>
</dbReference>
<keyword evidence="1" id="KW-0378">Hydrolase</keyword>
<dbReference type="Pfam" id="PF04185">
    <property type="entry name" value="Phosphoesterase"/>
    <property type="match status" value="1"/>
</dbReference>
<feature type="chain" id="PRO_5013314631" evidence="2">
    <location>
        <begin position="25"/>
        <end position="717"/>
    </location>
</feature>
<feature type="signal peptide" evidence="2">
    <location>
        <begin position="1"/>
        <end position="24"/>
    </location>
</feature>